<organism evidence="1 2">
    <name type="scientific">Anaeromyces robustus</name>
    <dbReference type="NCBI Taxonomy" id="1754192"/>
    <lineage>
        <taxon>Eukaryota</taxon>
        <taxon>Fungi</taxon>
        <taxon>Fungi incertae sedis</taxon>
        <taxon>Chytridiomycota</taxon>
        <taxon>Chytridiomycota incertae sedis</taxon>
        <taxon>Neocallimastigomycetes</taxon>
        <taxon>Neocallimastigales</taxon>
        <taxon>Neocallimastigaceae</taxon>
        <taxon>Anaeromyces</taxon>
    </lineage>
</organism>
<proteinExistence type="predicted"/>
<protein>
    <submittedName>
        <fullName evidence="1">RNI-like protein</fullName>
    </submittedName>
</protein>
<dbReference type="Proteomes" id="UP000193944">
    <property type="component" value="Unassembled WGS sequence"/>
</dbReference>
<sequence>MTTEVPEFLKKWIDNLESNSLNSLYILPFRKLKPDQFSMLFDAIAKCTSLTTFSASGHAIEKETFPSLYNALTKNYSLLSLDVGNNKLGEIPDDESDENESLFSVLCRAMGQNKSIQTWNLEYKSIGLRASKIFTEKFLYNNNYLLNVSLSRNQLGDDGCIELCKGFLKSQNKSIKILNLIDNGIGPRGIKEGIAKLLKWEIEEDSSLGSPLSNHCSIKELDLSLNKIGDEGGIAIGEVLKDNVGLRKISLSNTDIGDDTIISICENLKKIITDDTGNNFQSQSRLIKMMSQSSIMTDDSFISTTSTITTLMLNNNNITSKSCHALASLLSISPRLKKLSLINNNIGDEGIKILTTKGLNNYENNGKLEILDLSKNNITFEGFKYIIQYIPKVKIITLHHNSINNWDESFIKSLKFDEQFVGCSSLKELHLTENGVKTADMKLLCEMIKNGFAEDLEELVLGANVSLDQEEDWNEWEKCLSELENLKPKLSITWK</sequence>
<dbReference type="PANTHER" id="PTHR24114:SF2">
    <property type="entry name" value="F-BOX DOMAIN-CONTAINING PROTEIN-RELATED"/>
    <property type="match status" value="1"/>
</dbReference>
<evidence type="ECO:0000313" key="1">
    <source>
        <dbReference type="EMBL" id="ORX85307.1"/>
    </source>
</evidence>
<dbReference type="STRING" id="1754192.A0A1Y1XHT0"/>
<dbReference type="InterPro" id="IPR052394">
    <property type="entry name" value="LRR-containing"/>
</dbReference>
<name>A0A1Y1XHT0_9FUNG</name>
<gene>
    <name evidence="1" type="ORF">BCR32DRAFT_265712</name>
</gene>
<dbReference type="SUPFAM" id="SSF52047">
    <property type="entry name" value="RNI-like"/>
    <property type="match status" value="1"/>
</dbReference>
<dbReference type="Pfam" id="PF13516">
    <property type="entry name" value="LRR_6"/>
    <property type="match status" value="6"/>
</dbReference>
<reference evidence="1 2" key="2">
    <citation type="submission" date="2016-08" db="EMBL/GenBank/DDBJ databases">
        <title>Pervasive Adenine N6-methylation of Active Genes in Fungi.</title>
        <authorList>
            <consortium name="DOE Joint Genome Institute"/>
            <person name="Mondo S.J."/>
            <person name="Dannebaum R.O."/>
            <person name="Kuo R.C."/>
            <person name="Labutti K."/>
            <person name="Haridas S."/>
            <person name="Kuo A."/>
            <person name="Salamov A."/>
            <person name="Ahrendt S.R."/>
            <person name="Lipzen A."/>
            <person name="Sullivan W."/>
            <person name="Andreopoulos W.B."/>
            <person name="Clum A."/>
            <person name="Lindquist E."/>
            <person name="Daum C."/>
            <person name="Ramamoorthy G.K."/>
            <person name="Gryganskyi A."/>
            <person name="Culley D."/>
            <person name="Magnuson J.K."/>
            <person name="James T.Y."/>
            <person name="O'Malley M.A."/>
            <person name="Stajich J.E."/>
            <person name="Spatafora J.W."/>
            <person name="Visel A."/>
            <person name="Grigoriev I.V."/>
        </authorList>
    </citation>
    <scope>NUCLEOTIDE SEQUENCE [LARGE SCALE GENOMIC DNA]</scope>
    <source>
        <strain evidence="1 2">S4</strain>
    </source>
</reference>
<dbReference type="SMART" id="SM00368">
    <property type="entry name" value="LRR_RI"/>
    <property type="match status" value="9"/>
</dbReference>
<dbReference type="AlphaFoldDB" id="A0A1Y1XHT0"/>
<dbReference type="PANTHER" id="PTHR24114">
    <property type="entry name" value="LEUCINE RICH REPEAT FAMILY PROTEIN"/>
    <property type="match status" value="1"/>
</dbReference>
<dbReference type="InterPro" id="IPR032675">
    <property type="entry name" value="LRR_dom_sf"/>
</dbReference>
<dbReference type="OrthoDB" id="333024at2759"/>
<dbReference type="InterPro" id="IPR001611">
    <property type="entry name" value="Leu-rich_rpt"/>
</dbReference>
<evidence type="ECO:0000313" key="2">
    <source>
        <dbReference type="Proteomes" id="UP000193944"/>
    </source>
</evidence>
<reference evidence="1 2" key="1">
    <citation type="submission" date="2016-08" db="EMBL/GenBank/DDBJ databases">
        <title>A Parts List for Fungal Cellulosomes Revealed by Comparative Genomics.</title>
        <authorList>
            <consortium name="DOE Joint Genome Institute"/>
            <person name="Haitjema C.H."/>
            <person name="Gilmore S.P."/>
            <person name="Henske J.K."/>
            <person name="Solomon K.V."/>
            <person name="De Groot R."/>
            <person name="Kuo A."/>
            <person name="Mondo S.J."/>
            <person name="Salamov A.A."/>
            <person name="Labutti K."/>
            <person name="Zhao Z."/>
            <person name="Chiniquy J."/>
            <person name="Barry K."/>
            <person name="Brewer H.M."/>
            <person name="Purvine S.O."/>
            <person name="Wright A.T."/>
            <person name="Boxma B."/>
            <person name="Van Alen T."/>
            <person name="Hackstein J.H."/>
            <person name="Baker S.E."/>
            <person name="Grigoriev I.V."/>
            <person name="O'Malley M.A."/>
        </authorList>
    </citation>
    <scope>NUCLEOTIDE SEQUENCE [LARGE SCALE GENOMIC DNA]</scope>
    <source>
        <strain evidence="1 2">S4</strain>
    </source>
</reference>
<comment type="caution">
    <text evidence="1">The sequence shown here is derived from an EMBL/GenBank/DDBJ whole genome shotgun (WGS) entry which is preliminary data.</text>
</comment>
<dbReference type="EMBL" id="MCFG01000037">
    <property type="protein sequence ID" value="ORX85307.1"/>
    <property type="molecule type" value="Genomic_DNA"/>
</dbReference>
<accession>A0A1Y1XHT0</accession>
<dbReference type="Gene3D" id="3.80.10.10">
    <property type="entry name" value="Ribonuclease Inhibitor"/>
    <property type="match status" value="4"/>
</dbReference>
<keyword evidence="2" id="KW-1185">Reference proteome</keyword>